<dbReference type="Proteomes" id="UP000267469">
    <property type="component" value="Unassembled WGS sequence"/>
</dbReference>
<dbReference type="AlphaFoldDB" id="A0A3N0E6T3"/>
<reference evidence="1 2" key="1">
    <citation type="submission" date="2018-10" db="EMBL/GenBank/DDBJ databases">
        <title>Sinomicrobium pectinilyticum sp. nov., a pectinase-producing bacterium isolated from alkaline and saline soil, and emended description of the genus Sinomicrobium.</title>
        <authorList>
            <person name="Cheng B."/>
            <person name="Li C."/>
            <person name="Lai Q."/>
            <person name="Du M."/>
            <person name="Shao Z."/>
            <person name="Xu P."/>
            <person name="Yang C."/>
        </authorList>
    </citation>
    <scope>NUCLEOTIDE SEQUENCE [LARGE SCALE GENOMIC DNA]</scope>
    <source>
        <strain evidence="1 2">5DNS001</strain>
    </source>
</reference>
<comment type="caution">
    <text evidence="1">The sequence shown here is derived from an EMBL/GenBank/DDBJ whole genome shotgun (WGS) entry which is preliminary data.</text>
</comment>
<evidence type="ECO:0000313" key="1">
    <source>
        <dbReference type="EMBL" id="RNL83556.1"/>
    </source>
</evidence>
<name>A0A3N0E6T3_SINP1</name>
<protein>
    <submittedName>
        <fullName evidence="1">Uncharacterized protein</fullName>
    </submittedName>
</protein>
<keyword evidence="2" id="KW-1185">Reference proteome</keyword>
<sequence>MFHADLSVNQFDPNPKGNLIFLSRYLSGSPFRDGVKIPKAFGRGKSTQIEFCHVLNNKLPKYQNPSIKTYGFP</sequence>
<evidence type="ECO:0000313" key="2">
    <source>
        <dbReference type="Proteomes" id="UP000267469"/>
    </source>
</evidence>
<accession>A0A3N0E6T3</accession>
<proteinExistence type="predicted"/>
<gene>
    <name evidence="1" type="ORF">ED312_14925</name>
</gene>
<organism evidence="1 2">
    <name type="scientific">Sinomicrobium pectinilyticum</name>
    <dbReference type="NCBI Taxonomy" id="1084421"/>
    <lineage>
        <taxon>Bacteria</taxon>
        <taxon>Pseudomonadati</taxon>
        <taxon>Bacteroidota</taxon>
        <taxon>Flavobacteriia</taxon>
        <taxon>Flavobacteriales</taxon>
        <taxon>Flavobacteriaceae</taxon>
        <taxon>Sinomicrobium</taxon>
    </lineage>
</organism>
<dbReference type="EMBL" id="RJTM01000103">
    <property type="protein sequence ID" value="RNL83556.1"/>
    <property type="molecule type" value="Genomic_DNA"/>
</dbReference>